<name>A0ABN6YVQ6_9FIRM</name>
<evidence type="ECO:0000259" key="2">
    <source>
        <dbReference type="Pfam" id="PF00149"/>
    </source>
</evidence>
<evidence type="ECO:0000256" key="1">
    <source>
        <dbReference type="SAM" id="Phobius"/>
    </source>
</evidence>
<organism evidence="3 4">
    <name type="scientific">Claveliimonas bilis</name>
    <dbReference type="NCBI Taxonomy" id="3028070"/>
    <lineage>
        <taxon>Bacteria</taxon>
        <taxon>Bacillati</taxon>
        <taxon>Bacillota</taxon>
        <taxon>Clostridia</taxon>
        <taxon>Lachnospirales</taxon>
        <taxon>Lachnospiraceae</taxon>
        <taxon>Claveliimonas</taxon>
    </lineage>
</organism>
<dbReference type="EMBL" id="AP027742">
    <property type="protein sequence ID" value="BDZ77353.1"/>
    <property type="molecule type" value="Genomic_DNA"/>
</dbReference>
<dbReference type="PANTHER" id="PTHR31302:SF0">
    <property type="entry name" value="TRANSMEMBRANE PROTEIN WITH METALLOPHOSPHOESTERASE DOMAIN"/>
    <property type="match status" value="1"/>
</dbReference>
<feature type="transmembrane region" description="Helical" evidence="1">
    <location>
        <begin position="31"/>
        <end position="49"/>
    </location>
</feature>
<feature type="domain" description="Calcineurin-like phosphoesterase" evidence="2">
    <location>
        <begin position="115"/>
        <end position="298"/>
    </location>
</feature>
<proteinExistence type="predicted"/>
<protein>
    <recommendedName>
        <fullName evidence="2">Calcineurin-like phosphoesterase domain-containing protein</fullName>
    </recommendedName>
</protein>
<dbReference type="Gene3D" id="3.60.21.10">
    <property type="match status" value="1"/>
</dbReference>
<keyword evidence="1" id="KW-0472">Membrane</keyword>
<dbReference type="Proteomes" id="UP001305815">
    <property type="component" value="Chromosome"/>
</dbReference>
<dbReference type="InterPro" id="IPR004843">
    <property type="entry name" value="Calcineurin-like_PHP"/>
</dbReference>
<gene>
    <name evidence="3" type="ORF">Lac1_15360</name>
</gene>
<evidence type="ECO:0000313" key="4">
    <source>
        <dbReference type="Proteomes" id="UP001305815"/>
    </source>
</evidence>
<dbReference type="Pfam" id="PF00149">
    <property type="entry name" value="Metallophos"/>
    <property type="match status" value="1"/>
</dbReference>
<keyword evidence="1" id="KW-0812">Transmembrane</keyword>
<evidence type="ECO:0000313" key="3">
    <source>
        <dbReference type="EMBL" id="BDZ77353.1"/>
    </source>
</evidence>
<keyword evidence="1" id="KW-1133">Transmembrane helix</keyword>
<feature type="transmembrane region" description="Helical" evidence="1">
    <location>
        <begin position="70"/>
        <end position="90"/>
    </location>
</feature>
<keyword evidence="4" id="KW-1185">Reference proteome</keyword>
<reference evidence="4" key="1">
    <citation type="journal article" date="2023" name="Int. J. Syst. Evol. Microbiol.">
        <title>Claveliimonas bilis gen. nov., sp. nov., deoxycholic acid-producing bacteria isolated from human faeces, and reclassification of Sellimonas monacensis Zenner et al. 2021 as Claveliimonas monacensis comb. nov.</title>
        <authorList>
            <person name="Hisatomi A."/>
            <person name="Kastawa N.W.E.P.G."/>
            <person name="Song I."/>
            <person name="Ohkuma M."/>
            <person name="Fukiya S."/>
            <person name="Sakamoto M."/>
        </authorList>
    </citation>
    <scope>NUCLEOTIDE SEQUENCE [LARGE SCALE GENOMIC DNA]</scope>
    <source>
        <strain evidence="4">12BBH14</strain>
    </source>
</reference>
<sequence length="357" mass="39730">MIYFILALSLLIGFLLPAGNLQRFFKSLGNYWLGVLLYAVLAVVIADVIRLILRRVKRINQDKLRSRRTLAVGGGAALLIIMAVSVWGVVNARIIRTTEYEITVKKNGGNLDELNVVLLADLHLGYNIGCHQMEQMTEKVNAQNPDLVVIAGDIFDNEYEALDDPERLISILKGIKSKYGVFACYGNHDIQEKILAGFTFGNREGEKASDPRMDELLEKAGITLLRDEGVLIDNSFYLYGRPDEKRPGRGITRRAKPEEITKDMDQDKPILVIDHEPSQLGELSEAGVDVDLCGHTHDGQMFPGNLVMDFLWENPCGYLKKGDMHNIVTSGVGLFGPNMRVGTKAEICPIKIQFEAA</sequence>
<dbReference type="InterPro" id="IPR051158">
    <property type="entry name" value="Metallophosphoesterase_sf"/>
</dbReference>
<accession>A0ABN6YVQ6</accession>
<dbReference type="PANTHER" id="PTHR31302">
    <property type="entry name" value="TRANSMEMBRANE PROTEIN WITH METALLOPHOSPHOESTERASE DOMAIN-RELATED"/>
    <property type="match status" value="1"/>
</dbReference>
<dbReference type="InterPro" id="IPR029052">
    <property type="entry name" value="Metallo-depent_PP-like"/>
</dbReference>
<dbReference type="SUPFAM" id="SSF56300">
    <property type="entry name" value="Metallo-dependent phosphatases"/>
    <property type="match status" value="1"/>
</dbReference>